<dbReference type="EMBL" id="WOCE01000023">
    <property type="protein sequence ID" value="KAE9587772.1"/>
    <property type="molecule type" value="Genomic_DNA"/>
</dbReference>
<accession>A0A6A4ND46</accession>
<dbReference type="AlphaFoldDB" id="A0A6A4ND46"/>
<keyword evidence="2" id="KW-1185">Reference proteome</keyword>
<evidence type="ECO:0000313" key="2">
    <source>
        <dbReference type="Proteomes" id="UP000447434"/>
    </source>
</evidence>
<comment type="caution">
    <text evidence="1">The sequence shown here is derived from an EMBL/GenBank/DDBJ whole genome shotgun (WGS) entry which is preliminary data.</text>
</comment>
<name>A0A6A4ND46_LUPAL</name>
<proteinExistence type="predicted"/>
<protein>
    <submittedName>
        <fullName evidence="1">Uncharacterized protein</fullName>
    </submittedName>
</protein>
<organism evidence="1 2">
    <name type="scientific">Lupinus albus</name>
    <name type="common">White lupine</name>
    <name type="synonym">Lupinus termis</name>
    <dbReference type="NCBI Taxonomy" id="3870"/>
    <lineage>
        <taxon>Eukaryota</taxon>
        <taxon>Viridiplantae</taxon>
        <taxon>Streptophyta</taxon>
        <taxon>Embryophyta</taxon>
        <taxon>Tracheophyta</taxon>
        <taxon>Spermatophyta</taxon>
        <taxon>Magnoliopsida</taxon>
        <taxon>eudicotyledons</taxon>
        <taxon>Gunneridae</taxon>
        <taxon>Pentapetalae</taxon>
        <taxon>rosids</taxon>
        <taxon>fabids</taxon>
        <taxon>Fabales</taxon>
        <taxon>Fabaceae</taxon>
        <taxon>Papilionoideae</taxon>
        <taxon>50 kb inversion clade</taxon>
        <taxon>genistoids sensu lato</taxon>
        <taxon>core genistoids</taxon>
        <taxon>Genisteae</taxon>
        <taxon>Lupinus</taxon>
    </lineage>
</organism>
<gene>
    <name evidence="1" type="ORF">Lalb_Chr23g0277501</name>
</gene>
<sequence>MTSPSPSHFLLPLLRRRKKFYRSTLHFYFFPLKLFPKPNERYFFLSSTYLLSFSFSSISALTKEE</sequence>
<dbReference type="Proteomes" id="UP000447434">
    <property type="component" value="Chromosome 23"/>
</dbReference>
<reference evidence="2" key="1">
    <citation type="journal article" date="2020" name="Nat. Commun.">
        <title>Genome sequence of the cluster root forming white lupin.</title>
        <authorList>
            <person name="Hufnagel B."/>
            <person name="Marques A."/>
            <person name="Soriano A."/>
            <person name="Marques L."/>
            <person name="Divol F."/>
            <person name="Doumas P."/>
            <person name="Sallet E."/>
            <person name="Mancinotti D."/>
            <person name="Carrere S."/>
            <person name="Marande W."/>
            <person name="Arribat S."/>
            <person name="Keller J."/>
            <person name="Huneau C."/>
            <person name="Blein T."/>
            <person name="Aime D."/>
            <person name="Laguerre M."/>
            <person name="Taylor J."/>
            <person name="Schubert V."/>
            <person name="Nelson M."/>
            <person name="Geu-Flores F."/>
            <person name="Crespi M."/>
            <person name="Gallardo-Guerrero K."/>
            <person name="Delaux P.-M."/>
            <person name="Salse J."/>
            <person name="Berges H."/>
            <person name="Guyot R."/>
            <person name="Gouzy J."/>
            <person name="Peret B."/>
        </authorList>
    </citation>
    <scope>NUCLEOTIDE SEQUENCE [LARGE SCALE GENOMIC DNA]</scope>
    <source>
        <strain evidence="2">cv. Amiga</strain>
    </source>
</reference>
<evidence type="ECO:0000313" key="1">
    <source>
        <dbReference type="EMBL" id="KAE9587772.1"/>
    </source>
</evidence>